<sequence>MVRRFHAMLASTALLGIGVVGTTVLPTGTAMAESRSPVNDPITLTLPAPTGPAQVGTVELHLIDSSRPDPWVPSAGDRELMVSIWYPTDAPDPEAVRAPWIPPNAGEALIADFAEGSGLPVENLRLPETAGVLGAPAVSPPTGHPVVLYSPGSGLSRSMGTSLVQDLASHGYVVVTVDHTYNAGQVEFPDGRVVLSTELGDDFGHQAEVHADDLGFVVDALTEIAEGGNPDAADRELPEGLGRALNLAELGILGHSLGGSAAAVALQQDPRFDAAVSLDGPFFGSVIEEGFDEPFLLFRQSTYEVPTWNDSWDAGWPQLRGDTWQLGLAEGSHNSFSDFQTFYPQLVDILELPSDSFTLEVGTIEPAASFAAQQRYSRALFDQELRGIEQPLLTGPSPEYPQVEFLR</sequence>
<evidence type="ECO:0000313" key="5">
    <source>
        <dbReference type="Proteomes" id="UP000095210"/>
    </source>
</evidence>
<keyword evidence="1 4" id="KW-0378">Hydrolase</keyword>
<dbReference type="InterPro" id="IPR029058">
    <property type="entry name" value="AB_hydrolase_fold"/>
</dbReference>
<organism evidence="4 5">
    <name type="scientific">Actinoalloteichus hymeniacidonis</name>
    <dbReference type="NCBI Taxonomy" id="340345"/>
    <lineage>
        <taxon>Bacteria</taxon>
        <taxon>Bacillati</taxon>
        <taxon>Actinomycetota</taxon>
        <taxon>Actinomycetes</taxon>
        <taxon>Pseudonocardiales</taxon>
        <taxon>Pseudonocardiaceae</taxon>
        <taxon>Actinoalloteichus</taxon>
    </lineage>
</organism>
<proteinExistence type="predicted"/>
<dbReference type="KEGG" id="ahm:TL08_00765"/>
<dbReference type="AlphaFoldDB" id="A0AAC9HKP3"/>
<gene>
    <name evidence="4" type="ORF">TL08_00765</name>
</gene>
<dbReference type="PANTHER" id="PTHR10272:SF0">
    <property type="entry name" value="PLATELET-ACTIVATING FACTOR ACETYLHYDROLASE"/>
    <property type="match status" value="1"/>
</dbReference>
<keyword evidence="5" id="KW-1185">Reference proteome</keyword>
<reference evidence="5" key="1">
    <citation type="submission" date="2016-03" db="EMBL/GenBank/DDBJ databases">
        <title>Complete genome sequence of the type strain Actinoalloteichus hymeniacidonis DSM 45092.</title>
        <authorList>
            <person name="Schaffert L."/>
            <person name="Albersmeier A."/>
            <person name="Winkler A."/>
            <person name="Kalinowski J."/>
            <person name="Zotchev S."/>
            <person name="Ruckert C."/>
        </authorList>
    </citation>
    <scope>NUCLEOTIDE SEQUENCE [LARGE SCALE GENOMIC DNA]</scope>
    <source>
        <strain evidence="5">HPA177(T) (DSM 45092(T))</strain>
    </source>
</reference>
<evidence type="ECO:0000256" key="3">
    <source>
        <dbReference type="ARBA" id="ARBA00023098"/>
    </source>
</evidence>
<dbReference type="Pfam" id="PF03403">
    <property type="entry name" value="PAF-AH_p_II"/>
    <property type="match status" value="2"/>
</dbReference>
<dbReference type="Gene3D" id="3.40.50.1820">
    <property type="entry name" value="alpha/beta hydrolase"/>
    <property type="match status" value="1"/>
</dbReference>
<dbReference type="GO" id="GO:0016042">
    <property type="term" value="P:lipid catabolic process"/>
    <property type="evidence" value="ECO:0007669"/>
    <property type="project" value="UniProtKB-KW"/>
</dbReference>
<dbReference type="EMBL" id="CP014859">
    <property type="protein sequence ID" value="AOS61000.1"/>
    <property type="molecule type" value="Genomic_DNA"/>
</dbReference>
<keyword evidence="2" id="KW-0442">Lipid degradation</keyword>
<dbReference type="Proteomes" id="UP000095210">
    <property type="component" value="Chromosome"/>
</dbReference>
<dbReference type="EC" id="3.1.1.47" evidence="4"/>
<name>A0AAC9HKP3_9PSEU</name>
<evidence type="ECO:0000313" key="4">
    <source>
        <dbReference type="EMBL" id="AOS61000.1"/>
    </source>
</evidence>
<dbReference type="SUPFAM" id="SSF53474">
    <property type="entry name" value="alpha/beta-Hydrolases"/>
    <property type="match status" value="1"/>
</dbReference>
<evidence type="ECO:0000256" key="1">
    <source>
        <dbReference type="ARBA" id="ARBA00022801"/>
    </source>
</evidence>
<dbReference type="PANTHER" id="PTHR10272">
    <property type="entry name" value="PLATELET-ACTIVATING FACTOR ACETYLHYDROLASE"/>
    <property type="match status" value="1"/>
</dbReference>
<dbReference type="GO" id="GO:0003847">
    <property type="term" value="F:1-alkyl-2-acetylglycerophosphocholine esterase activity"/>
    <property type="evidence" value="ECO:0007669"/>
    <property type="project" value="UniProtKB-EC"/>
</dbReference>
<keyword evidence="3" id="KW-0443">Lipid metabolism</keyword>
<evidence type="ECO:0000256" key="2">
    <source>
        <dbReference type="ARBA" id="ARBA00022963"/>
    </source>
</evidence>
<accession>A0AAC9HKP3</accession>
<protein>
    <submittedName>
        <fullName evidence="4">Alpha/beta hydrolase family protein</fullName>
        <ecNumber evidence="4">3.1.1.47</ecNumber>
    </submittedName>
</protein>